<evidence type="ECO:0000259" key="5">
    <source>
        <dbReference type="Pfam" id="PF14905"/>
    </source>
</evidence>
<feature type="transmembrane region" description="Helical" evidence="4">
    <location>
        <begin position="746"/>
        <end position="766"/>
    </location>
</feature>
<accession>A0A9E8SCG4</accession>
<keyword evidence="6" id="KW-0675">Receptor</keyword>
<dbReference type="SUPFAM" id="SSF56935">
    <property type="entry name" value="Porins"/>
    <property type="match status" value="1"/>
</dbReference>
<proteinExistence type="predicted"/>
<dbReference type="AlphaFoldDB" id="A0A9E8SCG4"/>
<dbReference type="Gene3D" id="2.40.170.20">
    <property type="entry name" value="TonB-dependent receptor, beta-barrel domain"/>
    <property type="match status" value="1"/>
</dbReference>
<dbReference type="PANTHER" id="PTHR40980">
    <property type="entry name" value="PLUG DOMAIN-CONTAINING PROTEIN"/>
    <property type="match status" value="1"/>
</dbReference>
<dbReference type="InterPro" id="IPR041700">
    <property type="entry name" value="OMP_b-brl_3"/>
</dbReference>
<dbReference type="GO" id="GO:0009279">
    <property type="term" value="C:cell outer membrane"/>
    <property type="evidence" value="ECO:0007669"/>
    <property type="project" value="UniProtKB-SubCell"/>
</dbReference>
<sequence length="770" mass="87511">MSFLLRNSAQEFTIYGTLVDESNVPVAFASVLLLAEDETIVTGVSSSESGTFLLKDLSANAYTLKITFVGYNEALERFELTQSKNFGTIMLKNNTEALEEVNITSKQPTLKKEADRFIFNVENTALSEGNLLEVLRSTPGVLILDNVITVKNSIPTVYINDRKVNLSAGEITQLLENSPANSIKKVEVITNPPAKYDAESGAVLNIVMSRNLITGYRGNIFTNYTQGVFPRHSAGLNQFYKTNKVNVNLNYSFTKSKINREQDDRINYLENTGALDEQWLTNNNRNTRSNTHNVNLNFDYFIDGKNTLSLSANTLLVPFYDYRIKGLTRVNGNRIFNFNSKNHSEDEKYNLGFDLDFEHRFKNGAQISLNTHFTDYNYARDQKVNSNYFFPNSINNFSTAFNTNSNQDTNILTSQLDYTWPINDSSEFTAGIKTSSITTESAIDHFDFDETSGRFIFDPTNSNAYDYEESIFAGYLSYNKNWEKWNFSGGLRVEQTDVDGLSISDNQKNKQNYFEVFPTLNLSFQASKNANIYTNYKRSISRPSYQLLNPFNFFLNDNTVVTGNPFLKPAFTNKFLLGTGLFDFLTVDVFYQARKDAIFEIPIQDNNNSIIAFTPTNINKSNEYGLDVEFYKNITDRWFLYLANRIANIEERLIVDTAEINQNQWYNYSILSADYSFLKDNSLSANLSLVHIGKNIIGLQRIDARLVSNLSIKKIVFSKKGTVSPAIADLFNTQDSALQRDTELKIIIFLLMMTIAILNLGLVISLEIRL</sequence>
<name>A0A9E8SCG4_9FLAO</name>
<keyword evidence="3" id="KW-0998">Cell outer membrane</keyword>
<keyword evidence="4" id="KW-1133">Transmembrane helix</keyword>
<evidence type="ECO:0000313" key="6">
    <source>
        <dbReference type="EMBL" id="WAC00981.1"/>
    </source>
</evidence>
<dbReference type="InterPro" id="IPR008969">
    <property type="entry name" value="CarboxyPept-like_regulatory"/>
</dbReference>
<dbReference type="Gene3D" id="2.60.40.1120">
    <property type="entry name" value="Carboxypeptidase-like, regulatory domain"/>
    <property type="match status" value="1"/>
</dbReference>
<dbReference type="EMBL" id="CP113088">
    <property type="protein sequence ID" value="WAC00981.1"/>
    <property type="molecule type" value="Genomic_DNA"/>
</dbReference>
<dbReference type="SUPFAM" id="SSF49464">
    <property type="entry name" value="Carboxypeptidase regulatory domain-like"/>
    <property type="match status" value="1"/>
</dbReference>
<dbReference type="PANTHER" id="PTHR40980:SF4">
    <property type="entry name" value="TONB-DEPENDENT RECEPTOR-LIKE BETA-BARREL DOMAIN-CONTAINING PROTEIN"/>
    <property type="match status" value="1"/>
</dbReference>
<keyword evidence="2 4" id="KW-0472">Membrane</keyword>
<evidence type="ECO:0000256" key="2">
    <source>
        <dbReference type="ARBA" id="ARBA00023136"/>
    </source>
</evidence>
<reference evidence="6" key="1">
    <citation type="submission" date="2022-11" db="EMBL/GenBank/DDBJ databases">
        <title>Lacinutrix neustonica HL-RS19T sp. nov., isolated from the surface microlayer sample of brackish Lake Shihwa.</title>
        <authorList>
            <person name="Choi J.Y."/>
            <person name="Hwang C.Y."/>
        </authorList>
    </citation>
    <scope>NUCLEOTIDE SEQUENCE</scope>
    <source>
        <strain evidence="6">HL-RS19</strain>
    </source>
</reference>
<keyword evidence="7" id="KW-1185">Reference proteome</keyword>
<keyword evidence="4" id="KW-0812">Transmembrane</keyword>
<comment type="subcellular location">
    <subcellularLocation>
        <location evidence="1">Cell outer membrane</location>
    </subcellularLocation>
</comment>
<dbReference type="Pfam" id="PF13620">
    <property type="entry name" value="CarboxypepD_reg"/>
    <property type="match status" value="1"/>
</dbReference>
<evidence type="ECO:0000256" key="1">
    <source>
        <dbReference type="ARBA" id="ARBA00004442"/>
    </source>
</evidence>
<protein>
    <submittedName>
        <fullName evidence="6">TonB-dependent receptor</fullName>
    </submittedName>
</protein>
<dbReference type="Proteomes" id="UP001164705">
    <property type="component" value="Chromosome"/>
</dbReference>
<feature type="domain" description="Outer membrane protein beta-barrel" evidence="5">
    <location>
        <begin position="359"/>
        <end position="740"/>
    </location>
</feature>
<dbReference type="InterPro" id="IPR036942">
    <property type="entry name" value="Beta-barrel_TonB_sf"/>
</dbReference>
<organism evidence="6 7">
    <name type="scientific">Lacinutrix neustonica</name>
    <dbReference type="NCBI Taxonomy" id="2980107"/>
    <lineage>
        <taxon>Bacteria</taxon>
        <taxon>Pseudomonadati</taxon>
        <taxon>Bacteroidota</taxon>
        <taxon>Flavobacteriia</taxon>
        <taxon>Flavobacteriales</taxon>
        <taxon>Flavobacteriaceae</taxon>
        <taxon>Lacinutrix</taxon>
    </lineage>
</organism>
<dbReference type="RefSeq" id="WP_267675528.1">
    <property type="nucleotide sequence ID" value="NZ_CP113088.1"/>
</dbReference>
<dbReference type="KEGG" id="lnu:N7U66_12305"/>
<gene>
    <name evidence="6" type="ORF">N7U66_12305</name>
</gene>
<dbReference type="Pfam" id="PF14905">
    <property type="entry name" value="OMP_b-brl_3"/>
    <property type="match status" value="1"/>
</dbReference>
<evidence type="ECO:0000256" key="4">
    <source>
        <dbReference type="SAM" id="Phobius"/>
    </source>
</evidence>
<evidence type="ECO:0000256" key="3">
    <source>
        <dbReference type="ARBA" id="ARBA00023237"/>
    </source>
</evidence>
<evidence type="ECO:0000313" key="7">
    <source>
        <dbReference type="Proteomes" id="UP001164705"/>
    </source>
</evidence>